<feature type="compositionally biased region" description="Basic and acidic residues" evidence="1">
    <location>
        <begin position="317"/>
        <end position="327"/>
    </location>
</feature>
<dbReference type="EMBL" id="JAUFPX010000002">
    <property type="protein sequence ID" value="MDN3589556.1"/>
    <property type="molecule type" value="Genomic_DNA"/>
</dbReference>
<sequence>MSNYQDQFGVNVAVARRPVIIELVRKVECTLPPRHRRASTSATDICRSIDLEHQVGTVVEATPPPVLTTGLDDAFSNALSACHDYPGQRFFQDRTENRLAVLTPAYRLALEIVRGGAPAFDLAASRMSAGLRQRALSRDKPELLAVQVAAKPETSNQRKQCSALASLLMVARVKGLTVEAFPEWASDADLEECRAKAKRIRSALRAGVAPDLDDDSVAEPEVEAPWVQVVYGRGTQTVEIFPASLPLAAETRVAELIGAGVAADTLPNVLRRIADFLEGVVETSLPPTETIETGKAPATVTPANMPKPTARPISPRDILRGDDPLPF</sequence>
<comment type="caution">
    <text evidence="2">The sequence shown here is derived from an EMBL/GenBank/DDBJ whole genome shotgun (WGS) entry which is preliminary data.</text>
</comment>
<protein>
    <submittedName>
        <fullName evidence="2">Uncharacterized protein</fullName>
    </submittedName>
</protein>
<proteinExistence type="predicted"/>
<feature type="region of interest" description="Disordered" evidence="1">
    <location>
        <begin position="288"/>
        <end position="327"/>
    </location>
</feature>
<organism evidence="2 3">
    <name type="scientific">Methylobacterium adhaesivum</name>
    <dbReference type="NCBI Taxonomy" id="333297"/>
    <lineage>
        <taxon>Bacteria</taxon>
        <taxon>Pseudomonadati</taxon>
        <taxon>Pseudomonadota</taxon>
        <taxon>Alphaproteobacteria</taxon>
        <taxon>Hyphomicrobiales</taxon>
        <taxon>Methylobacteriaceae</taxon>
        <taxon>Methylobacterium</taxon>
    </lineage>
</organism>
<evidence type="ECO:0000313" key="3">
    <source>
        <dbReference type="Proteomes" id="UP001224644"/>
    </source>
</evidence>
<evidence type="ECO:0000256" key="1">
    <source>
        <dbReference type="SAM" id="MobiDB-lite"/>
    </source>
</evidence>
<dbReference type="Proteomes" id="UP001224644">
    <property type="component" value="Unassembled WGS sequence"/>
</dbReference>
<name>A0ABT8BDT8_9HYPH</name>
<gene>
    <name evidence="2" type="ORF">QWZ12_02900</name>
</gene>
<evidence type="ECO:0000313" key="2">
    <source>
        <dbReference type="EMBL" id="MDN3589556.1"/>
    </source>
</evidence>
<keyword evidence="3" id="KW-1185">Reference proteome</keyword>
<reference evidence="3" key="1">
    <citation type="journal article" date="2019" name="Int. J. Syst. Evol. Microbiol.">
        <title>The Global Catalogue of Microorganisms (GCM) 10K type strain sequencing project: providing services to taxonomists for standard genome sequencing and annotation.</title>
        <authorList>
            <consortium name="The Broad Institute Genomics Platform"/>
            <consortium name="The Broad Institute Genome Sequencing Center for Infectious Disease"/>
            <person name="Wu L."/>
            <person name="Ma J."/>
        </authorList>
    </citation>
    <scope>NUCLEOTIDE SEQUENCE [LARGE SCALE GENOMIC DNA]</scope>
    <source>
        <strain evidence="3">CECT 7069</strain>
    </source>
</reference>
<accession>A0ABT8BDT8</accession>
<dbReference type="RefSeq" id="WP_238224084.1">
    <property type="nucleotide sequence ID" value="NZ_BPQD01000007.1"/>
</dbReference>